<dbReference type="Proteomes" id="UP000031952">
    <property type="component" value="Unassembled WGS sequence"/>
</dbReference>
<dbReference type="AlphaFoldDB" id="A0A0C2MPH2"/>
<protein>
    <submittedName>
        <fullName evidence="1">Uncharacterized protein</fullName>
    </submittedName>
</protein>
<dbReference type="RefSeq" id="WP_041078092.1">
    <property type="nucleotide sequence ID" value="NZ_JWSW01000008.1"/>
</dbReference>
<sequence>MLKIIIISLDSAILGQQKELAELFLKSSATIKIDNTMDFQILNKKLLDMNIDQELIFISLLISNINDQTKFQLLSDFNFKADIHHKITDNGSVEI</sequence>
<evidence type="ECO:0000313" key="2">
    <source>
        <dbReference type="Proteomes" id="UP000031952"/>
    </source>
</evidence>
<evidence type="ECO:0000313" key="1">
    <source>
        <dbReference type="EMBL" id="KIJ89091.1"/>
    </source>
</evidence>
<proteinExistence type="predicted"/>
<comment type="caution">
    <text evidence="1">The sequence shown here is derived from an EMBL/GenBank/DDBJ whole genome shotgun (WGS) entry which is preliminary data.</text>
</comment>
<reference evidence="1 2" key="1">
    <citation type="submission" date="2014-12" db="EMBL/GenBank/DDBJ databases">
        <title>Whole genome sequence of Candidatus Rickettsia asemboensis strain NMRCii isolated from cat fleas in west Kenya.</title>
        <authorList>
            <person name="Jima D."/>
            <person name="Luce-Fedrow A."/>
            <person name="Yang Y."/>
            <person name="Maina A.N."/>
            <person name="Snesrud E.C."/>
            <person name="Jarman R.G."/>
            <person name="Richards A.L."/>
            <person name="Hang J."/>
        </authorList>
    </citation>
    <scope>NUCLEOTIDE SEQUENCE [LARGE SCALE GENOMIC DNA]</scope>
    <source>
        <strain evidence="1 2">NMRCii</strain>
    </source>
</reference>
<name>A0A0C2MPH2_9RICK</name>
<dbReference type="EMBL" id="JWSW01000008">
    <property type="protein sequence ID" value="KIJ89091.1"/>
    <property type="molecule type" value="Genomic_DNA"/>
</dbReference>
<gene>
    <name evidence="1" type="ORF">SB78_01710</name>
</gene>
<organism evidence="1 2">
    <name type="scientific">Rickettsia asembonensis</name>
    <dbReference type="NCBI Taxonomy" id="1068590"/>
    <lineage>
        <taxon>Bacteria</taxon>
        <taxon>Pseudomonadati</taxon>
        <taxon>Pseudomonadota</taxon>
        <taxon>Alphaproteobacteria</taxon>
        <taxon>Rickettsiales</taxon>
        <taxon>Rickettsiaceae</taxon>
        <taxon>Rickettsieae</taxon>
        <taxon>Rickettsia</taxon>
        <taxon>spotted fever group</taxon>
    </lineage>
</organism>
<keyword evidence="2" id="KW-1185">Reference proteome</keyword>
<accession>A0A0C2MPH2</accession>